<evidence type="ECO:0000313" key="2">
    <source>
        <dbReference type="Proteomes" id="UP000054995"/>
    </source>
</evidence>
<accession>A0A0V1F718</accession>
<proteinExistence type="predicted"/>
<keyword evidence="2" id="KW-1185">Reference proteome</keyword>
<name>A0A0V1F718_TRIPS</name>
<reference evidence="1 2" key="1">
    <citation type="submission" date="2015-01" db="EMBL/GenBank/DDBJ databases">
        <title>Evolution of Trichinella species and genotypes.</title>
        <authorList>
            <person name="Korhonen P.K."/>
            <person name="Edoardo P."/>
            <person name="Giuseppe L.R."/>
            <person name="Gasser R.B."/>
        </authorList>
    </citation>
    <scope>NUCLEOTIDE SEQUENCE [LARGE SCALE GENOMIC DNA]</scope>
    <source>
        <strain evidence="1">ISS470</strain>
    </source>
</reference>
<comment type="caution">
    <text evidence="1">The sequence shown here is derived from an EMBL/GenBank/DDBJ whole genome shotgun (WGS) entry which is preliminary data.</text>
</comment>
<dbReference type="AlphaFoldDB" id="A0A0V1F718"/>
<organism evidence="1 2">
    <name type="scientific">Trichinella pseudospiralis</name>
    <name type="common">Parasitic roundworm</name>
    <dbReference type="NCBI Taxonomy" id="6337"/>
    <lineage>
        <taxon>Eukaryota</taxon>
        <taxon>Metazoa</taxon>
        <taxon>Ecdysozoa</taxon>
        <taxon>Nematoda</taxon>
        <taxon>Enoplea</taxon>
        <taxon>Dorylaimia</taxon>
        <taxon>Trichinellida</taxon>
        <taxon>Trichinellidae</taxon>
        <taxon>Trichinella</taxon>
    </lineage>
</organism>
<dbReference type="Proteomes" id="UP000054995">
    <property type="component" value="Unassembled WGS sequence"/>
</dbReference>
<evidence type="ECO:0000313" key="1">
    <source>
        <dbReference type="EMBL" id="KRY81981.1"/>
    </source>
</evidence>
<dbReference type="EMBL" id="JYDT01000194">
    <property type="protein sequence ID" value="KRY81981.1"/>
    <property type="molecule type" value="Genomic_DNA"/>
</dbReference>
<gene>
    <name evidence="1" type="ORF">T4D_5230</name>
</gene>
<protein>
    <submittedName>
        <fullName evidence="1">Uncharacterized protein</fullName>
    </submittedName>
</protein>
<sequence>MQLTKLGNLYAIVEPFDGDGVSICPSCRHFISQPTLCSAIQVYIKQTAANVLALAGRPLTLVGHVCRSEKLPQDGMDVSLTFFFFIIRLLLLTNFSSASSLPKSPVGKV</sequence>